<reference evidence="1" key="1">
    <citation type="journal article" date="2014" name="Front. Microbiol.">
        <title>High frequency of phylogenetically diverse reductive dehalogenase-homologous genes in deep subseafloor sedimentary metagenomes.</title>
        <authorList>
            <person name="Kawai M."/>
            <person name="Futagami T."/>
            <person name="Toyoda A."/>
            <person name="Takaki Y."/>
            <person name="Nishi S."/>
            <person name="Hori S."/>
            <person name="Arai W."/>
            <person name="Tsubouchi T."/>
            <person name="Morono Y."/>
            <person name="Uchiyama I."/>
            <person name="Ito T."/>
            <person name="Fujiyama A."/>
            <person name="Inagaki F."/>
            <person name="Takami H."/>
        </authorList>
    </citation>
    <scope>NUCLEOTIDE SEQUENCE</scope>
    <source>
        <strain evidence="1">Expedition CK06-06</strain>
    </source>
</reference>
<protein>
    <submittedName>
        <fullName evidence="1">Uncharacterized protein</fullName>
    </submittedName>
</protein>
<gene>
    <name evidence="1" type="ORF">S01H4_45845</name>
</gene>
<name>X1C4R0_9ZZZZ</name>
<evidence type="ECO:0000313" key="1">
    <source>
        <dbReference type="EMBL" id="GAH02352.1"/>
    </source>
</evidence>
<organism evidence="1">
    <name type="scientific">marine sediment metagenome</name>
    <dbReference type="NCBI Taxonomy" id="412755"/>
    <lineage>
        <taxon>unclassified sequences</taxon>
        <taxon>metagenomes</taxon>
        <taxon>ecological metagenomes</taxon>
    </lineage>
</organism>
<proteinExistence type="predicted"/>
<sequence length="145" mass="16226">MGVASKAITLMVKRVRGPFRGKVYKRYFKSTADRASFIARKGSGLSKAPTKGQWSHAEKRLKSAITRAGGDLKKTTKFLQSRTRAIKDPEKLKTWVQVLAANKQFGSAKHAKNKLNKMIRTGEAAKRQITKAAKRQRAAITRRSQ</sequence>
<comment type="caution">
    <text evidence="1">The sequence shown here is derived from an EMBL/GenBank/DDBJ whole genome shotgun (WGS) entry which is preliminary data.</text>
</comment>
<accession>X1C4R0</accession>
<dbReference type="EMBL" id="BART01025557">
    <property type="protein sequence ID" value="GAH02352.1"/>
    <property type="molecule type" value="Genomic_DNA"/>
</dbReference>
<dbReference type="AlphaFoldDB" id="X1C4R0"/>